<gene>
    <name evidence="3" type="ORF">MATL_G00038070</name>
</gene>
<dbReference type="InterPro" id="IPR001870">
    <property type="entry name" value="B30.2/SPRY"/>
</dbReference>
<dbReference type="PROSITE" id="PS50188">
    <property type="entry name" value="B302_SPRY"/>
    <property type="match status" value="1"/>
</dbReference>
<dbReference type="Pfam" id="PF00622">
    <property type="entry name" value="SPRY"/>
    <property type="match status" value="1"/>
</dbReference>
<name>A0A9D3QFD0_MEGAT</name>
<feature type="region of interest" description="Disordered" evidence="1">
    <location>
        <begin position="325"/>
        <end position="345"/>
    </location>
</feature>
<dbReference type="OrthoDB" id="426657at2759"/>
<evidence type="ECO:0000256" key="1">
    <source>
        <dbReference type="SAM" id="MobiDB-lite"/>
    </source>
</evidence>
<dbReference type="InterPro" id="IPR013320">
    <property type="entry name" value="ConA-like_dom_sf"/>
</dbReference>
<dbReference type="PANTHER" id="PTHR24103">
    <property type="entry name" value="E3 UBIQUITIN-PROTEIN LIGASE TRIM"/>
    <property type="match status" value="1"/>
</dbReference>
<comment type="caution">
    <text evidence="3">The sequence shown here is derived from an EMBL/GenBank/DDBJ whole genome shotgun (WGS) entry which is preliminary data.</text>
</comment>
<dbReference type="AlphaFoldDB" id="A0A9D3QFD0"/>
<dbReference type="InterPro" id="IPR050143">
    <property type="entry name" value="TRIM/RBCC"/>
</dbReference>
<evidence type="ECO:0000313" key="3">
    <source>
        <dbReference type="EMBL" id="KAG7488833.1"/>
    </source>
</evidence>
<protein>
    <recommendedName>
        <fullName evidence="2">B30.2/SPRY domain-containing protein</fullName>
    </recommendedName>
</protein>
<proteinExistence type="predicted"/>
<keyword evidence="4" id="KW-1185">Reference proteome</keyword>
<reference evidence="3" key="1">
    <citation type="submission" date="2021-01" db="EMBL/GenBank/DDBJ databases">
        <authorList>
            <person name="Zahm M."/>
            <person name="Roques C."/>
            <person name="Cabau C."/>
            <person name="Klopp C."/>
            <person name="Donnadieu C."/>
            <person name="Jouanno E."/>
            <person name="Lampietro C."/>
            <person name="Louis A."/>
            <person name="Herpin A."/>
            <person name="Echchiki A."/>
            <person name="Berthelot C."/>
            <person name="Parey E."/>
            <person name="Roest-Crollius H."/>
            <person name="Braasch I."/>
            <person name="Postlethwait J."/>
            <person name="Bobe J."/>
            <person name="Montfort J."/>
            <person name="Bouchez O."/>
            <person name="Begum T."/>
            <person name="Mejri S."/>
            <person name="Adams A."/>
            <person name="Chen W.-J."/>
            <person name="Guiguen Y."/>
        </authorList>
    </citation>
    <scope>NUCLEOTIDE SEQUENCE</scope>
    <source>
        <strain evidence="3">YG-15Mar2019-1</strain>
        <tissue evidence="3">Brain</tissue>
    </source>
</reference>
<accession>A0A9D3QFD0</accession>
<dbReference type="PRINTS" id="PR01407">
    <property type="entry name" value="BUTYPHLNCDUF"/>
</dbReference>
<dbReference type="SMART" id="SM00449">
    <property type="entry name" value="SPRY"/>
    <property type="match status" value="1"/>
</dbReference>
<dbReference type="InterPro" id="IPR003877">
    <property type="entry name" value="SPRY_dom"/>
</dbReference>
<sequence>MMQGMDQLALEGEKCQEKTKHITQAVEKLKRKQDADSGLSLSEIKALDTSIEAVEDFHRNAGKRMRFDNKRLKALENSVSTIVQRNKDMLPRPWEFAENITFDEKTADKNLETSEDKTQLRYVPSRCPPVGKKSKEAETVLNILASQSFSQGSHYWEVEVKGRKNWTVGVVDKGWVKKGMNQALGQDKLSWALQMDAGSLVALHNDDITMVREAEIEVLGVFLDFSKGWLQFYNVHSGSVLHTFVARFKNSLYPAFSIEAEKGDVHQMRICALMPQNLSRDLDSRAGLLNDRRQSTDSGIGRCVNVPTEVAAANVSQSLEGIELSTQTHLPQPSNHSSGYSSTGL</sequence>
<dbReference type="InterPro" id="IPR003879">
    <property type="entry name" value="Butyrophylin_SPRY"/>
</dbReference>
<dbReference type="Gene3D" id="2.60.120.920">
    <property type="match status" value="1"/>
</dbReference>
<dbReference type="SUPFAM" id="SSF49899">
    <property type="entry name" value="Concanavalin A-like lectins/glucanases"/>
    <property type="match status" value="1"/>
</dbReference>
<feature type="domain" description="B30.2/SPRY" evidence="2">
    <location>
        <begin position="79"/>
        <end position="277"/>
    </location>
</feature>
<organism evidence="3 4">
    <name type="scientific">Megalops atlanticus</name>
    <name type="common">Tarpon</name>
    <name type="synonym">Clupea gigantea</name>
    <dbReference type="NCBI Taxonomy" id="7932"/>
    <lineage>
        <taxon>Eukaryota</taxon>
        <taxon>Metazoa</taxon>
        <taxon>Chordata</taxon>
        <taxon>Craniata</taxon>
        <taxon>Vertebrata</taxon>
        <taxon>Euteleostomi</taxon>
        <taxon>Actinopterygii</taxon>
        <taxon>Neopterygii</taxon>
        <taxon>Teleostei</taxon>
        <taxon>Elopiformes</taxon>
        <taxon>Megalopidae</taxon>
        <taxon>Megalops</taxon>
    </lineage>
</organism>
<dbReference type="InterPro" id="IPR043136">
    <property type="entry name" value="B30.2/SPRY_sf"/>
</dbReference>
<evidence type="ECO:0000259" key="2">
    <source>
        <dbReference type="PROSITE" id="PS50188"/>
    </source>
</evidence>
<evidence type="ECO:0000313" key="4">
    <source>
        <dbReference type="Proteomes" id="UP001046870"/>
    </source>
</evidence>
<dbReference type="Proteomes" id="UP001046870">
    <property type="component" value="Chromosome 2"/>
</dbReference>
<dbReference type="EMBL" id="JAFDVH010000002">
    <property type="protein sequence ID" value="KAG7488833.1"/>
    <property type="molecule type" value="Genomic_DNA"/>
</dbReference>